<comment type="caution">
    <text evidence="1">The sequence shown here is derived from an EMBL/GenBank/DDBJ whole genome shotgun (WGS) entry which is preliminary data.</text>
</comment>
<sequence length="344" mass="38617">MNDAYKDIIAASDDDRRNLFLETAARLGTPVQNVEKDFWVCWVLDALFNGMTPNGPRLLFKGGTSLSKAFGLISRFSEDIDITVFRDDIGQHAEPEELELLSGKQRRKRLDAIRTACQAFIHGDLTAQLQVLANEFIPQGFRLEPDPDDSDDQTLLLWYPAVTVASGQYIRSAVKIEAGAKSALDPHAAAMITPYVAAGVPHLNLDVAEVITVQPERTFWDKIVILHGLRQWYERRGELRHGGQRVSRHFYDVHQLTISTHASDWLRNQPLAEDCARHARLFFGSSDFGLELARAGAFTLSPPEAMRDGLRRDYEAMVGMIFHGTPSFDDVLATVERVERQING</sequence>
<name>A0A4R0X0D1_9BURK</name>
<dbReference type="InterPro" id="IPR014942">
    <property type="entry name" value="AbiEii"/>
</dbReference>
<evidence type="ECO:0000313" key="2">
    <source>
        <dbReference type="Proteomes" id="UP000294200"/>
    </source>
</evidence>
<dbReference type="Pfam" id="PF08843">
    <property type="entry name" value="AbiEii"/>
    <property type="match status" value="1"/>
</dbReference>
<dbReference type="Proteomes" id="UP000294200">
    <property type="component" value="Unassembled WGS sequence"/>
</dbReference>
<dbReference type="AlphaFoldDB" id="A0A4R0X0D1"/>
<protein>
    <recommendedName>
        <fullName evidence="3">Nucleotidyl transferase AbiEii/AbiGii toxin family protein</fullName>
    </recommendedName>
</protein>
<gene>
    <name evidence="1" type="ORF">BZM27_49705</name>
</gene>
<accession>A0A4R0X0D1</accession>
<evidence type="ECO:0000313" key="1">
    <source>
        <dbReference type="EMBL" id="TCG03274.1"/>
    </source>
</evidence>
<dbReference type="EMBL" id="MWML01000455">
    <property type="protein sequence ID" value="TCG03274.1"/>
    <property type="molecule type" value="Genomic_DNA"/>
</dbReference>
<evidence type="ECO:0008006" key="3">
    <source>
        <dbReference type="Google" id="ProtNLM"/>
    </source>
</evidence>
<organism evidence="1 2">
    <name type="scientific">Paraburkholderia steynii</name>
    <dbReference type="NCBI Taxonomy" id="1245441"/>
    <lineage>
        <taxon>Bacteria</taxon>
        <taxon>Pseudomonadati</taxon>
        <taxon>Pseudomonadota</taxon>
        <taxon>Betaproteobacteria</taxon>
        <taxon>Burkholderiales</taxon>
        <taxon>Burkholderiaceae</taxon>
        <taxon>Paraburkholderia</taxon>
    </lineage>
</organism>
<proteinExistence type="predicted"/>
<dbReference type="Gene3D" id="3.10.450.620">
    <property type="entry name" value="JHP933, nucleotidyltransferase-like core domain"/>
    <property type="match status" value="1"/>
</dbReference>
<reference evidence="1 2" key="1">
    <citation type="submission" date="2017-02" db="EMBL/GenBank/DDBJ databases">
        <title>Paraburkholderia sophoroidis sp. nov. and Paraburkholderia steynii sp. nov. rhizobial symbionts of the fynbos legume Hypocalyptus sophoroides.</title>
        <authorList>
            <person name="Steenkamp E.T."/>
            <person name="Beukes C.W."/>
            <person name="Van Zyl E."/>
            <person name="Avontuur J."/>
            <person name="Chan W.Y."/>
            <person name="Hassen A."/>
            <person name="Palmer M."/>
            <person name="Mthombeni L."/>
            <person name="Phalane F."/>
            <person name="Sereme K."/>
            <person name="Venter S.N."/>
        </authorList>
    </citation>
    <scope>NUCLEOTIDE SEQUENCE [LARGE SCALE GENOMIC DNA]</scope>
    <source>
        <strain evidence="1 2">HC1.1ba</strain>
    </source>
</reference>
<keyword evidence="2" id="KW-1185">Reference proteome</keyword>